<evidence type="ECO:0000313" key="2">
    <source>
        <dbReference type="Proteomes" id="UP000269154"/>
    </source>
</evidence>
<keyword evidence="2" id="KW-1185">Reference proteome</keyword>
<organism evidence="1 2">
    <name type="scientific">Okeania hirsuta</name>
    <dbReference type="NCBI Taxonomy" id="1458930"/>
    <lineage>
        <taxon>Bacteria</taxon>
        <taxon>Bacillati</taxon>
        <taxon>Cyanobacteriota</taxon>
        <taxon>Cyanophyceae</taxon>
        <taxon>Oscillatoriophycideae</taxon>
        <taxon>Oscillatoriales</taxon>
        <taxon>Microcoleaceae</taxon>
        <taxon>Okeania</taxon>
    </lineage>
</organism>
<dbReference type="GO" id="GO:0003677">
    <property type="term" value="F:DNA binding"/>
    <property type="evidence" value="ECO:0007669"/>
    <property type="project" value="UniProtKB-KW"/>
</dbReference>
<accession>A0A3N6PUP1</accession>
<reference evidence="1 2" key="1">
    <citation type="journal article" date="2018" name="ACS Chem. Biol.">
        <title>Ketoreductase domain dysfunction expands chemodiversity: malyngamide biosynthesis in the cyanobacterium Okeania hirsuta.</title>
        <authorList>
            <person name="Moss N.A."/>
            <person name="Leao T."/>
            <person name="Rankin M."/>
            <person name="McCullough T.M."/>
            <person name="Qu P."/>
            <person name="Korobeynikov A."/>
            <person name="Smith J.L."/>
            <person name="Gerwick L."/>
            <person name="Gerwick W.H."/>
        </authorList>
    </citation>
    <scope>NUCLEOTIDE SEQUENCE [LARGE SCALE GENOMIC DNA]</scope>
    <source>
        <strain evidence="1 2">PAB10Feb10-1</strain>
    </source>
</reference>
<dbReference type="AlphaFoldDB" id="A0A3N6PUP1"/>
<keyword evidence="1" id="KW-0238">DNA-binding</keyword>
<feature type="non-terminal residue" evidence="1">
    <location>
        <position position="89"/>
    </location>
</feature>
<comment type="caution">
    <text evidence="1">The sequence shown here is derived from an EMBL/GenBank/DDBJ whole genome shotgun (WGS) entry which is preliminary data.</text>
</comment>
<dbReference type="EMBL" id="RCBY01000063">
    <property type="protein sequence ID" value="RQH43313.1"/>
    <property type="molecule type" value="Genomic_DNA"/>
</dbReference>
<sequence length="89" mass="10019">MFVGTTEAASLLSISAQRVRVLLQEGRIQGARKINGRTWVIPLYKGMPRIAGRSRGPKPRWRSCRHCGKNTTIRGLVRGCWFPHSSTGW</sequence>
<dbReference type="Proteomes" id="UP000269154">
    <property type="component" value="Unassembled WGS sequence"/>
</dbReference>
<proteinExistence type="predicted"/>
<name>A0A3N6PUP1_9CYAN</name>
<protein>
    <submittedName>
        <fullName evidence="1">DNA-binding protein</fullName>
    </submittedName>
</protein>
<evidence type="ECO:0000313" key="1">
    <source>
        <dbReference type="EMBL" id="RQH43313.1"/>
    </source>
</evidence>
<gene>
    <name evidence="1" type="ORF">D5R40_13200</name>
</gene>